<evidence type="ECO:0000313" key="1">
    <source>
        <dbReference type="EMBL" id="JAD34538.1"/>
    </source>
</evidence>
<dbReference type="EMBL" id="GBRH01263357">
    <property type="protein sequence ID" value="JAD34538.1"/>
    <property type="molecule type" value="Transcribed_RNA"/>
</dbReference>
<reference evidence="1" key="1">
    <citation type="submission" date="2014-09" db="EMBL/GenBank/DDBJ databases">
        <authorList>
            <person name="Magalhaes I.L.F."/>
            <person name="Oliveira U."/>
            <person name="Santos F.R."/>
            <person name="Vidigal T.H.D.A."/>
            <person name="Brescovit A.D."/>
            <person name="Santos A.J."/>
        </authorList>
    </citation>
    <scope>NUCLEOTIDE SEQUENCE</scope>
    <source>
        <tissue evidence="1">Shoot tissue taken approximately 20 cm above the soil surface</tissue>
    </source>
</reference>
<protein>
    <submittedName>
        <fullName evidence="1">Uncharacterized protein</fullName>
    </submittedName>
</protein>
<reference evidence="1" key="2">
    <citation type="journal article" date="2015" name="Data Brief">
        <title>Shoot transcriptome of the giant reed, Arundo donax.</title>
        <authorList>
            <person name="Barrero R.A."/>
            <person name="Guerrero F.D."/>
            <person name="Moolhuijzen P."/>
            <person name="Goolsby J.A."/>
            <person name="Tidwell J."/>
            <person name="Bellgard S.E."/>
            <person name="Bellgard M.I."/>
        </authorList>
    </citation>
    <scope>NUCLEOTIDE SEQUENCE</scope>
    <source>
        <tissue evidence="1">Shoot tissue taken approximately 20 cm above the soil surface</tissue>
    </source>
</reference>
<sequence length="35" mass="3955">MAPFYRDTVKSILVYLQIGGFLKPYDPSSIGYSNL</sequence>
<accession>A0A0A8ZA33</accession>
<proteinExistence type="predicted"/>
<dbReference type="AlphaFoldDB" id="A0A0A8ZA33"/>
<name>A0A0A8ZA33_ARUDO</name>
<organism evidence="1">
    <name type="scientific">Arundo donax</name>
    <name type="common">Giant reed</name>
    <name type="synonym">Donax arundinaceus</name>
    <dbReference type="NCBI Taxonomy" id="35708"/>
    <lineage>
        <taxon>Eukaryota</taxon>
        <taxon>Viridiplantae</taxon>
        <taxon>Streptophyta</taxon>
        <taxon>Embryophyta</taxon>
        <taxon>Tracheophyta</taxon>
        <taxon>Spermatophyta</taxon>
        <taxon>Magnoliopsida</taxon>
        <taxon>Liliopsida</taxon>
        <taxon>Poales</taxon>
        <taxon>Poaceae</taxon>
        <taxon>PACMAD clade</taxon>
        <taxon>Arundinoideae</taxon>
        <taxon>Arundineae</taxon>
        <taxon>Arundo</taxon>
    </lineage>
</organism>